<gene>
    <name evidence="5" type="primary">fusA</name>
    <name evidence="5" type="ORF">AK812_SmicGene44001</name>
</gene>
<dbReference type="Gene3D" id="3.30.70.240">
    <property type="match status" value="1"/>
</dbReference>
<reference evidence="5 6" key="1">
    <citation type="submission" date="2016-02" db="EMBL/GenBank/DDBJ databases">
        <title>Genome analysis of coral dinoflagellate symbionts highlights evolutionary adaptations to a symbiotic lifestyle.</title>
        <authorList>
            <person name="Aranda M."/>
            <person name="Li Y."/>
            <person name="Liew Y.J."/>
            <person name="Baumgarten S."/>
            <person name="Simakov O."/>
            <person name="Wilson M."/>
            <person name="Piel J."/>
            <person name="Ashoor H."/>
            <person name="Bougouffa S."/>
            <person name="Bajic V.B."/>
            <person name="Ryu T."/>
            <person name="Ravasi T."/>
            <person name="Bayer T."/>
            <person name="Micklem G."/>
            <person name="Kim H."/>
            <person name="Bhak J."/>
            <person name="Lajeunesse T.C."/>
            <person name="Voolstra C.R."/>
        </authorList>
    </citation>
    <scope>NUCLEOTIDE SEQUENCE [LARGE SCALE GENOMIC DNA]</scope>
    <source>
        <strain evidence="5 6">CCMP2467</strain>
    </source>
</reference>
<dbReference type="InterPro" id="IPR003646">
    <property type="entry name" value="SH3-like_bac-type"/>
</dbReference>
<sequence>MKVEVVTPEDYMGDVIGDLNSRRGQITGTENRGVVTAVNAMVPLANMFGYVNGLRSMSQGRAQYSMVFDHYEEVPQAEGTMQYRVSAGDWSSGSETRRSWRCGAVGWIMSVLLLFPASNAYAQTGPDYWQVTGVAANDHLNVRNGPSAQHPIVTTAPNGFRFRNLGCRGSGNSRWCHVETPNGQISGWVAGRYLREPGAPVAAQEQRQDVPELHMRNSGEIEVRFRSGCTTLYNPAGRRVAAGSSCSRQQLGHAHDAVESYMRENSPSLTHGADRISANVNLSGQGTFYGGDTVKGSIVGHREGAYALIVQAGGGSPLCTGLIKHVPGSVASEAVSVHCTDGAHGTAVLARNRSGHGLTMAFTLSDRSGGYVLFQ</sequence>
<dbReference type="GO" id="GO:0032790">
    <property type="term" value="P:ribosome disassembly"/>
    <property type="evidence" value="ECO:0007669"/>
    <property type="project" value="TreeGrafter"/>
</dbReference>
<keyword evidence="3" id="KW-0342">GTP-binding</keyword>
<keyword evidence="1" id="KW-0547">Nucleotide-binding</keyword>
<dbReference type="PANTHER" id="PTHR43261:SF1">
    <property type="entry name" value="RIBOSOME-RELEASING FACTOR 2, MITOCHONDRIAL"/>
    <property type="match status" value="1"/>
</dbReference>
<evidence type="ECO:0000259" key="4">
    <source>
        <dbReference type="SMART" id="SM00838"/>
    </source>
</evidence>
<comment type="caution">
    <text evidence="5">The sequence shown here is derived from an EMBL/GenBank/DDBJ whole genome shotgun (WGS) entry which is preliminary data.</text>
</comment>
<evidence type="ECO:0000256" key="2">
    <source>
        <dbReference type="ARBA" id="ARBA00022917"/>
    </source>
</evidence>
<dbReference type="InterPro" id="IPR035649">
    <property type="entry name" value="EFG_V"/>
</dbReference>
<keyword evidence="2" id="KW-0648">Protein biosynthesis</keyword>
<accession>A0A1Q9BZJ9</accession>
<organism evidence="5 6">
    <name type="scientific">Symbiodinium microadriaticum</name>
    <name type="common">Dinoflagellate</name>
    <name type="synonym">Zooxanthella microadriatica</name>
    <dbReference type="NCBI Taxonomy" id="2951"/>
    <lineage>
        <taxon>Eukaryota</taxon>
        <taxon>Sar</taxon>
        <taxon>Alveolata</taxon>
        <taxon>Dinophyceae</taxon>
        <taxon>Suessiales</taxon>
        <taxon>Symbiodiniaceae</taxon>
        <taxon>Symbiodinium</taxon>
    </lineage>
</organism>
<dbReference type="SMART" id="SM00838">
    <property type="entry name" value="EFG_C"/>
    <property type="match status" value="1"/>
</dbReference>
<evidence type="ECO:0000313" key="6">
    <source>
        <dbReference type="Proteomes" id="UP000186817"/>
    </source>
</evidence>
<name>A0A1Q9BZJ9_SYMMI</name>
<dbReference type="AlphaFoldDB" id="A0A1Q9BZJ9"/>
<dbReference type="GO" id="GO:0003746">
    <property type="term" value="F:translation elongation factor activity"/>
    <property type="evidence" value="ECO:0007669"/>
    <property type="project" value="UniProtKB-KW"/>
</dbReference>
<dbReference type="Pfam" id="PF08239">
    <property type="entry name" value="SH3_3"/>
    <property type="match status" value="1"/>
</dbReference>
<dbReference type="GO" id="GO:0005525">
    <property type="term" value="F:GTP binding"/>
    <property type="evidence" value="ECO:0007669"/>
    <property type="project" value="UniProtKB-KW"/>
</dbReference>
<proteinExistence type="predicted"/>
<dbReference type="Proteomes" id="UP000186817">
    <property type="component" value="Unassembled WGS sequence"/>
</dbReference>
<protein>
    <submittedName>
        <fullName evidence="5">Elongation factor G</fullName>
    </submittedName>
</protein>
<evidence type="ECO:0000256" key="1">
    <source>
        <dbReference type="ARBA" id="ARBA00022741"/>
    </source>
</evidence>
<dbReference type="SUPFAM" id="SSF54980">
    <property type="entry name" value="EF-G C-terminal domain-like"/>
    <property type="match status" value="1"/>
</dbReference>
<keyword evidence="5" id="KW-0251">Elongation factor</keyword>
<dbReference type="InterPro" id="IPR035647">
    <property type="entry name" value="EFG_III/V"/>
</dbReference>
<evidence type="ECO:0000313" key="5">
    <source>
        <dbReference type="EMBL" id="OLP76107.1"/>
    </source>
</evidence>
<dbReference type="Pfam" id="PF00679">
    <property type="entry name" value="EFG_C"/>
    <property type="match status" value="1"/>
</dbReference>
<keyword evidence="6" id="KW-1185">Reference proteome</keyword>
<dbReference type="Gene3D" id="2.30.30.40">
    <property type="entry name" value="SH3 Domains"/>
    <property type="match status" value="1"/>
</dbReference>
<dbReference type="FunFam" id="3.30.70.240:FF:000001">
    <property type="entry name" value="Elongation factor G"/>
    <property type="match status" value="1"/>
</dbReference>
<evidence type="ECO:0000256" key="3">
    <source>
        <dbReference type="ARBA" id="ARBA00023134"/>
    </source>
</evidence>
<dbReference type="InterPro" id="IPR000640">
    <property type="entry name" value="EFG_V-like"/>
</dbReference>
<dbReference type="CDD" id="cd03713">
    <property type="entry name" value="EFG_mtEFG_C"/>
    <property type="match status" value="1"/>
</dbReference>
<dbReference type="OrthoDB" id="198619at2759"/>
<dbReference type="EMBL" id="LSRX01002138">
    <property type="protein sequence ID" value="OLP76107.1"/>
    <property type="molecule type" value="Genomic_DNA"/>
</dbReference>
<feature type="domain" description="Elongation factor EFG" evidence="4">
    <location>
        <begin position="1"/>
        <end position="85"/>
    </location>
</feature>
<dbReference type="PANTHER" id="PTHR43261">
    <property type="entry name" value="TRANSLATION ELONGATION FACTOR G-RELATED"/>
    <property type="match status" value="1"/>
</dbReference>